<evidence type="ECO:0000313" key="2">
    <source>
        <dbReference type="EMBL" id="MEE7493634.1"/>
    </source>
</evidence>
<name>A0ABU7TUP3_9HYPH</name>
<gene>
    <name evidence="2" type="ORF">MOTC310_25640</name>
</gene>
<evidence type="ECO:0000313" key="3">
    <source>
        <dbReference type="Proteomes" id="UP001355206"/>
    </source>
</evidence>
<accession>A0ABU7TUP3</accession>
<feature type="region of interest" description="Disordered" evidence="1">
    <location>
        <begin position="1"/>
        <end position="28"/>
    </location>
</feature>
<feature type="compositionally biased region" description="Polar residues" evidence="1">
    <location>
        <begin position="1"/>
        <end position="11"/>
    </location>
</feature>
<organism evidence="2 3">
    <name type="scientific">Methylobacterium oryzae</name>
    <dbReference type="NCBI Taxonomy" id="334852"/>
    <lineage>
        <taxon>Bacteria</taxon>
        <taxon>Pseudomonadati</taxon>
        <taxon>Pseudomonadota</taxon>
        <taxon>Alphaproteobacteria</taxon>
        <taxon>Hyphomicrobiales</taxon>
        <taxon>Methylobacteriaceae</taxon>
        <taxon>Methylobacterium</taxon>
    </lineage>
</organism>
<evidence type="ECO:0000256" key="1">
    <source>
        <dbReference type="SAM" id="MobiDB-lite"/>
    </source>
</evidence>
<evidence type="ECO:0008006" key="4">
    <source>
        <dbReference type="Google" id="ProtNLM"/>
    </source>
</evidence>
<dbReference type="EMBL" id="MLCA01000014">
    <property type="protein sequence ID" value="MEE7493634.1"/>
    <property type="molecule type" value="Genomic_DNA"/>
</dbReference>
<dbReference type="Proteomes" id="UP001355206">
    <property type="component" value="Unassembled WGS sequence"/>
</dbReference>
<proteinExistence type="predicted"/>
<protein>
    <recommendedName>
        <fullName evidence="4">Transcriptional regulator</fullName>
    </recommendedName>
</protein>
<comment type="caution">
    <text evidence="2">The sequence shown here is derived from an EMBL/GenBank/DDBJ whole genome shotgun (WGS) entry which is preliminary data.</text>
</comment>
<keyword evidence="3" id="KW-1185">Reference proteome</keyword>
<dbReference type="RefSeq" id="WP_331289294.1">
    <property type="nucleotide sequence ID" value="NZ_MLBR01000014.1"/>
</dbReference>
<sequence length="98" mass="10497">MGSKSPVQGRSSGDAAAEEELYERSALPRAPSAGRLLQRIADALQVPAASLYGPQGPERGAGGQADEAEALLRAYRRIDDPKVRRRVLTLVQELAEGR</sequence>
<reference evidence="2 3" key="1">
    <citation type="journal article" date="2012" name="Genet. Mol. Biol.">
        <title>Analysis of 16S rRNA and mxaF genes revealing insights into Methylobacterium niche-specific plant association.</title>
        <authorList>
            <person name="Dourado M.N."/>
            <person name="Andreote F.D."/>
            <person name="Dini-Andreote F."/>
            <person name="Conti R."/>
            <person name="Araujo J.M."/>
            <person name="Araujo W.L."/>
        </authorList>
    </citation>
    <scope>NUCLEOTIDE SEQUENCE [LARGE SCALE GENOMIC DNA]</scope>
    <source>
        <strain evidence="2 3">TC3-10</strain>
    </source>
</reference>